<proteinExistence type="predicted"/>
<evidence type="ECO:0000313" key="2">
    <source>
        <dbReference type="EMBL" id="DAD34012.1"/>
    </source>
</evidence>
<accession>A0A822YN97</accession>
<evidence type="ECO:0000256" key="1">
    <source>
        <dbReference type="SAM" id="SignalP"/>
    </source>
</evidence>
<evidence type="ECO:0008006" key="4">
    <source>
        <dbReference type="Google" id="ProtNLM"/>
    </source>
</evidence>
<feature type="signal peptide" evidence="1">
    <location>
        <begin position="1"/>
        <end position="30"/>
    </location>
</feature>
<comment type="caution">
    <text evidence="2">The sequence shown here is derived from an EMBL/GenBank/DDBJ whole genome shotgun (WGS) entry which is preliminary data.</text>
</comment>
<reference evidence="2 3" key="1">
    <citation type="journal article" date="2020" name="Mol. Biol. Evol.">
        <title>Distinct Expression and Methylation Patterns for Genes with Different Fates following a Single Whole-Genome Duplication in Flowering Plants.</title>
        <authorList>
            <person name="Shi T."/>
            <person name="Rahmani R.S."/>
            <person name="Gugger P.F."/>
            <person name="Wang M."/>
            <person name="Li H."/>
            <person name="Zhang Y."/>
            <person name="Li Z."/>
            <person name="Wang Q."/>
            <person name="Van de Peer Y."/>
            <person name="Marchal K."/>
            <person name="Chen J."/>
        </authorList>
    </citation>
    <scope>NUCLEOTIDE SEQUENCE [LARGE SCALE GENOMIC DNA]</scope>
    <source>
        <tissue evidence="2">Leaf</tissue>
    </source>
</reference>
<protein>
    <recommendedName>
        <fullName evidence="4">Secreted protein</fullName>
    </recommendedName>
</protein>
<name>A0A822YN97_NELNU</name>
<evidence type="ECO:0000313" key="3">
    <source>
        <dbReference type="Proteomes" id="UP000607653"/>
    </source>
</evidence>
<feature type="chain" id="PRO_5033065877" description="Secreted protein" evidence="1">
    <location>
        <begin position="31"/>
        <end position="71"/>
    </location>
</feature>
<sequence length="71" mass="7817">MVSGSPFALPISGALLCSSLPLFFLRSLEAVNEEGAYDKIGKEEASTRCHFTRRATVLDLSWVRVHDALVH</sequence>
<dbReference type="Proteomes" id="UP000607653">
    <property type="component" value="Unassembled WGS sequence"/>
</dbReference>
<organism evidence="2 3">
    <name type="scientific">Nelumbo nucifera</name>
    <name type="common">Sacred lotus</name>
    <dbReference type="NCBI Taxonomy" id="4432"/>
    <lineage>
        <taxon>Eukaryota</taxon>
        <taxon>Viridiplantae</taxon>
        <taxon>Streptophyta</taxon>
        <taxon>Embryophyta</taxon>
        <taxon>Tracheophyta</taxon>
        <taxon>Spermatophyta</taxon>
        <taxon>Magnoliopsida</taxon>
        <taxon>Proteales</taxon>
        <taxon>Nelumbonaceae</taxon>
        <taxon>Nelumbo</taxon>
    </lineage>
</organism>
<dbReference type="AlphaFoldDB" id="A0A822YN97"/>
<keyword evidence="3" id="KW-1185">Reference proteome</keyword>
<gene>
    <name evidence="2" type="ORF">HUJ06_004652</name>
</gene>
<keyword evidence="1" id="KW-0732">Signal</keyword>
<dbReference type="EMBL" id="DUZY01000004">
    <property type="protein sequence ID" value="DAD34012.1"/>
    <property type="molecule type" value="Genomic_DNA"/>
</dbReference>